<protein>
    <submittedName>
        <fullName evidence="1">Uncharacterized protein</fullName>
    </submittedName>
</protein>
<evidence type="ECO:0000313" key="1">
    <source>
        <dbReference type="EMBL" id="KAF3964791.1"/>
    </source>
</evidence>
<dbReference type="EMBL" id="JRKL02001312">
    <property type="protein sequence ID" value="KAF3964791.1"/>
    <property type="molecule type" value="Genomic_DNA"/>
</dbReference>
<keyword evidence="2" id="KW-1185">Reference proteome</keyword>
<sequence>MMATMVEMPGTVFHRRIREKYLPGGNSFFTSIVPSHAENSLLSHKTQNRSSSLFSDRLRRGGRRSYLRPRALSAAPLSNYRYEVLLL</sequence>
<organism evidence="1 2">
    <name type="scientific">Castanea mollissima</name>
    <name type="common">Chinese chestnut</name>
    <dbReference type="NCBI Taxonomy" id="60419"/>
    <lineage>
        <taxon>Eukaryota</taxon>
        <taxon>Viridiplantae</taxon>
        <taxon>Streptophyta</taxon>
        <taxon>Embryophyta</taxon>
        <taxon>Tracheophyta</taxon>
        <taxon>Spermatophyta</taxon>
        <taxon>Magnoliopsida</taxon>
        <taxon>eudicotyledons</taxon>
        <taxon>Gunneridae</taxon>
        <taxon>Pentapetalae</taxon>
        <taxon>rosids</taxon>
        <taxon>fabids</taxon>
        <taxon>Fagales</taxon>
        <taxon>Fagaceae</taxon>
        <taxon>Castanea</taxon>
    </lineage>
</organism>
<gene>
    <name evidence="1" type="ORF">CMV_010954</name>
</gene>
<dbReference type="AlphaFoldDB" id="A0A8J4R324"/>
<dbReference type="Proteomes" id="UP000737018">
    <property type="component" value="Unassembled WGS sequence"/>
</dbReference>
<name>A0A8J4R324_9ROSI</name>
<evidence type="ECO:0000313" key="2">
    <source>
        <dbReference type="Proteomes" id="UP000737018"/>
    </source>
</evidence>
<comment type="caution">
    <text evidence="1">The sequence shown here is derived from an EMBL/GenBank/DDBJ whole genome shotgun (WGS) entry which is preliminary data.</text>
</comment>
<proteinExistence type="predicted"/>
<reference evidence="1" key="1">
    <citation type="submission" date="2020-03" db="EMBL/GenBank/DDBJ databases">
        <title>Castanea mollissima Vanexum genome sequencing.</title>
        <authorList>
            <person name="Staton M."/>
        </authorList>
    </citation>
    <scope>NUCLEOTIDE SEQUENCE</scope>
    <source>
        <tissue evidence="1">Leaf</tissue>
    </source>
</reference>
<accession>A0A8J4R324</accession>